<evidence type="ECO:0000256" key="8">
    <source>
        <dbReference type="ARBA" id="ARBA00023295"/>
    </source>
</evidence>
<dbReference type="PANTHER" id="PTHR31451:SF39">
    <property type="entry name" value="MANNAN ENDO-1,4-BETA-MANNOSIDASE 1"/>
    <property type="match status" value="1"/>
</dbReference>
<evidence type="ECO:0000256" key="5">
    <source>
        <dbReference type="ARBA" id="ARBA00022525"/>
    </source>
</evidence>
<dbReference type="Proteomes" id="UP000076727">
    <property type="component" value="Unassembled WGS sequence"/>
</dbReference>
<dbReference type="GO" id="GO:0016985">
    <property type="term" value="F:mannan endo-1,4-beta-mannosidase activity"/>
    <property type="evidence" value="ECO:0007669"/>
    <property type="project" value="UniProtKB-EC"/>
</dbReference>
<dbReference type="STRING" id="1314783.A0A165MIR9"/>
<accession>A0A165MIR9</accession>
<gene>
    <name evidence="12" type="ORF">DAEQUDRAFT_759147</name>
</gene>
<dbReference type="SUPFAM" id="SSF51445">
    <property type="entry name" value="(Trans)glycosidases"/>
    <property type="match status" value="1"/>
</dbReference>
<keyword evidence="7 9" id="KW-0378">Hydrolase</keyword>
<name>A0A165MIR9_9APHY</name>
<evidence type="ECO:0000256" key="6">
    <source>
        <dbReference type="ARBA" id="ARBA00022729"/>
    </source>
</evidence>
<dbReference type="EMBL" id="KV429100">
    <property type="protein sequence ID" value="KZT65736.1"/>
    <property type="molecule type" value="Genomic_DNA"/>
</dbReference>
<sequence>MAAAHFKVSLSAFAFLLTLFLQVVHVHGANSFAGSNLYYAAGLSDADRTTLLSGLQSADMKVLRVWIGGQSENQKGTTITTFSDLEPDSPCDGDDSCYDDTILKLLDDFMVAANSYGVKLLITMHSYNALASNDAYGKWYGIGDFYTDSTAQSEFDARLEHILNHNHTSLGKPWKQLSDYIFGFEAENEAMIGDGQSFVEDHQQWQCDRAGTIKGQLGNNSGILVLTGGESWAAESVQSDWLSCDALDVISIHAYGTGDLSTSALKPYVQQVQSAGKKLIVEEWGACYFDTSNNDCPSGDALPTDTRNGNILNWAEQIDNAGLPWLYWEVLPNKDPHDSVDYEIGVVDDPSWSTLQQAAQAAAQVTAAFDFSEYLL</sequence>
<dbReference type="OrthoDB" id="428177at2759"/>
<feature type="chain" id="PRO_5007862473" description="mannan endo-1,4-beta-mannosidase" evidence="10">
    <location>
        <begin position="29"/>
        <end position="376"/>
    </location>
</feature>
<comment type="catalytic activity">
    <reaction evidence="1">
        <text>Random hydrolysis of (1-&gt;4)-beta-D-mannosidic linkages in mannans, galactomannans and glucomannans.</text>
        <dbReference type="EC" id="3.2.1.78"/>
    </reaction>
</comment>
<organism evidence="12 13">
    <name type="scientific">Daedalea quercina L-15889</name>
    <dbReference type="NCBI Taxonomy" id="1314783"/>
    <lineage>
        <taxon>Eukaryota</taxon>
        <taxon>Fungi</taxon>
        <taxon>Dikarya</taxon>
        <taxon>Basidiomycota</taxon>
        <taxon>Agaricomycotina</taxon>
        <taxon>Agaricomycetes</taxon>
        <taxon>Polyporales</taxon>
        <taxon>Fomitopsis</taxon>
    </lineage>
</organism>
<dbReference type="PANTHER" id="PTHR31451">
    <property type="match status" value="1"/>
</dbReference>
<comment type="subcellular location">
    <subcellularLocation>
        <location evidence="2">Secreted</location>
    </subcellularLocation>
</comment>
<comment type="similarity">
    <text evidence="3 9">Belongs to the glycosyl hydrolase 5 (cellulase A) family.</text>
</comment>
<dbReference type="GO" id="GO:0005576">
    <property type="term" value="C:extracellular region"/>
    <property type="evidence" value="ECO:0007669"/>
    <property type="project" value="UniProtKB-SubCell"/>
</dbReference>
<evidence type="ECO:0000256" key="2">
    <source>
        <dbReference type="ARBA" id="ARBA00004613"/>
    </source>
</evidence>
<dbReference type="Gene3D" id="3.20.20.80">
    <property type="entry name" value="Glycosidases"/>
    <property type="match status" value="1"/>
</dbReference>
<keyword evidence="5" id="KW-0964">Secreted</keyword>
<evidence type="ECO:0000256" key="10">
    <source>
        <dbReference type="SAM" id="SignalP"/>
    </source>
</evidence>
<dbReference type="EC" id="3.2.1.78" evidence="4"/>
<dbReference type="AlphaFoldDB" id="A0A165MIR9"/>
<dbReference type="InterPro" id="IPR001547">
    <property type="entry name" value="Glyco_hydro_5"/>
</dbReference>
<evidence type="ECO:0000256" key="3">
    <source>
        <dbReference type="ARBA" id="ARBA00005641"/>
    </source>
</evidence>
<evidence type="ECO:0000256" key="9">
    <source>
        <dbReference type="RuleBase" id="RU361153"/>
    </source>
</evidence>
<evidence type="ECO:0000313" key="12">
    <source>
        <dbReference type="EMBL" id="KZT65736.1"/>
    </source>
</evidence>
<evidence type="ECO:0000259" key="11">
    <source>
        <dbReference type="Pfam" id="PF00150"/>
    </source>
</evidence>
<dbReference type="Pfam" id="PF00150">
    <property type="entry name" value="Cellulase"/>
    <property type="match status" value="1"/>
</dbReference>
<evidence type="ECO:0000256" key="1">
    <source>
        <dbReference type="ARBA" id="ARBA00001678"/>
    </source>
</evidence>
<keyword evidence="8 9" id="KW-0326">Glycosidase</keyword>
<reference evidence="12 13" key="1">
    <citation type="journal article" date="2016" name="Mol. Biol. Evol.">
        <title>Comparative Genomics of Early-Diverging Mushroom-Forming Fungi Provides Insights into the Origins of Lignocellulose Decay Capabilities.</title>
        <authorList>
            <person name="Nagy L.G."/>
            <person name="Riley R."/>
            <person name="Tritt A."/>
            <person name="Adam C."/>
            <person name="Daum C."/>
            <person name="Floudas D."/>
            <person name="Sun H."/>
            <person name="Yadav J.S."/>
            <person name="Pangilinan J."/>
            <person name="Larsson K.H."/>
            <person name="Matsuura K."/>
            <person name="Barry K."/>
            <person name="Labutti K."/>
            <person name="Kuo R."/>
            <person name="Ohm R.A."/>
            <person name="Bhattacharya S.S."/>
            <person name="Shirouzu T."/>
            <person name="Yoshinaga Y."/>
            <person name="Martin F.M."/>
            <person name="Grigoriev I.V."/>
            <person name="Hibbett D.S."/>
        </authorList>
    </citation>
    <scope>NUCLEOTIDE SEQUENCE [LARGE SCALE GENOMIC DNA]</scope>
    <source>
        <strain evidence="12 13">L-15889</strain>
    </source>
</reference>
<dbReference type="InterPro" id="IPR017853">
    <property type="entry name" value="GH"/>
</dbReference>
<dbReference type="GO" id="GO:0046355">
    <property type="term" value="P:mannan catabolic process"/>
    <property type="evidence" value="ECO:0007669"/>
    <property type="project" value="UniProtKB-ARBA"/>
</dbReference>
<evidence type="ECO:0000256" key="7">
    <source>
        <dbReference type="ARBA" id="ARBA00022801"/>
    </source>
</evidence>
<evidence type="ECO:0000256" key="4">
    <source>
        <dbReference type="ARBA" id="ARBA00012706"/>
    </source>
</evidence>
<evidence type="ECO:0000313" key="13">
    <source>
        <dbReference type="Proteomes" id="UP000076727"/>
    </source>
</evidence>
<proteinExistence type="inferred from homology"/>
<feature type="domain" description="Glycoside hydrolase family 5" evidence="11">
    <location>
        <begin position="50"/>
        <end position="331"/>
    </location>
</feature>
<keyword evidence="13" id="KW-1185">Reference proteome</keyword>
<protein>
    <recommendedName>
        <fullName evidence="4">mannan endo-1,4-beta-mannosidase</fullName>
        <ecNumber evidence="4">3.2.1.78</ecNumber>
    </recommendedName>
</protein>
<feature type="signal peptide" evidence="10">
    <location>
        <begin position="1"/>
        <end position="28"/>
    </location>
</feature>
<dbReference type="InterPro" id="IPR045053">
    <property type="entry name" value="MAN-like"/>
</dbReference>
<keyword evidence="6 10" id="KW-0732">Signal</keyword>